<organism evidence="1 2">
    <name type="scientific">Biomphalaria glabrata</name>
    <name type="common">Bloodfluke planorb</name>
    <name type="synonym">Freshwater snail</name>
    <dbReference type="NCBI Taxonomy" id="6526"/>
    <lineage>
        <taxon>Eukaryota</taxon>
        <taxon>Metazoa</taxon>
        <taxon>Spiralia</taxon>
        <taxon>Lophotrochozoa</taxon>
        <taxon>Mollusca</taxon>
        <taxon>Gastropoda</taxon>
        <taxon>Heterobranchia</taxon>
        <taxon>Euthyneura</taxon>
        <taxon>Panpulmonata</taxon>
        <taxon>Hygrophila</taxon>
        <taxon>Lymnaeoidea</taxon>
        <taxon>Planorbidae</taxon>
        <taxon>Biomphalaria</taxon>
    </lineage>
</organism>
<sequence length="113" mass="13151">MRLWRDPEEIVHLKFCKENENTFTEVLRVNRSIMLVELLAEDVYNLRVMKDNYVLFVNLLRMTEALAGLYGCFIGREKALVGDSSLRVVFKNGSETNIKENGFNTQSDQPYEI</sequence>
<dbReference type="Proteomes" id="UP000076420">
    <property type="component" value="Unassembled WGS sequence"/>
</dbReference>
<dbReference type="AlphaFoldDB" id="A0A2C9L0P6"/>
<evidence type="ECO:0000313" key="1">
    <source>
        <dbReference type="EnsemblMetazoa" id="BGLB025760-PA"/>
    </source>
</evidence>
<dbReference type="EnsemblMetazoa" id="BGLB025760-RA">
    <property type="protein sequence ID" value="BGLB025760-PA"/>
    <property type="gene ID" value="BGLB025760"/>
</dbReference>
<proteinExistence type="predicted"/>
<evidence type="ECO:0000313" key="2">
    <source>
        <dbReference type="Proteomes" id="UP000076420"/>
    </source>
</evidence>
<gene>
    <name evidence="1" type="primary">106059295</name>
</gene>
<name>A0A2C9L0P6_BIOGL</name>
<dbReference type="KEGG" id="bgt:106059295"/>
<reference evidence="1" key="1">
    <citation type="submission" date="2020-05" db="UniProtKB">
        <authorList>
            <consortium name="EnsemblMetazoa"/>
        </authorList>
    </citation>
    <scope>IDENTIFICATION</scope>
    <source>
        <strain evidence="1">BB02</strain>
    </source>
</reference>
<dbReference type="VEuPathDB" id="VectorBase:BGLB025760"/>
<protein>
    <submittedName>
        <fullName evidence="1">Uncharacterized protein</fullName>
    </submittedName>
</protein>
<accession>A0A2C9L0P6</accession>